<dbReference type="EMBL" id="KN847319">
    <property type="protein sequence ID" value="KIW57427.1"/>
    <property type="molecule type" value="Genomic_DNA"/>
</dbReference>
<reference evidence="2 3" key="1">
    <citation type="submission" date="2015-01" db="EMBL/GenBank/DDBJ databases">
        <title>The Genome Sequence of Exophiala xenobiotica CBS118157.</title>
        <authorList>
            <consortium name="The Broad Institute Genomics Platform"/>
            <person name="Cuomo C."/>
            <person name="de Hoog S."/>
            <person name="Gorbushina A."/>
            <person name="Stielow B."/>
            <person name="Teixiera M."/>
            <person name="Abouelleil A."/>
            <person name="Chapman S.B."/>
            <person name="Priest M."/>
            <person name="Young S.K."/>
            <person name="Wortman J."/>
            <person name="Nusbaum C."/>
            <person name="Birren B."/>
        </authorList>
    </citation>
    <scope>NUCLEOTIDE SEQUENCE [LARGE SCALE GENOMIC DNA]</scope>
    <source>
        <strain evidence="2 3">CBS 118157</strain>
    </source>
</reference>
<dbReference type="InterPro" id="IPR008030">
    <property type="entry name" value="NmrA-like"/>
</dbReference>
<evidence type="ECO:0000259" key="1">
    <source>
        <dbReference type="Pfam" id="PF05368"/>
    </source>
</evidence>
<dbReference type="Proteomes" id="UP000054342">
    <property type="component" value="Unassembled WGS sequence"/>
</dbReference>
<dbReference type="STRING" id="348802.A0A0D2D523"/>
<dbReference type="OrthoDB" id="419598at2759"/>
<gene>
    <name evidence="2" type="ORF">PV05_05977</name>
</gene>
<evidence type="ECO:0000313" key="2">
    <source>
        <dbReference type="EMBL" id="KIW57427.1"/>
    </source>
</evidence>
<dbReference type="PANTHER" id="PTHR47129">
    <property type="entry name" value="QUINONE OXIDOREDUCTASE 2"/>
    <property type="match status" value="1"/>
</dbReference>
<dbReference type="InterPro" id="IPR036291">
    <property type="entry name" value="NAD(P)-bd_dom_sf"/>
</dbReference>
<name>A0A0D2D523_9EURO</name>
<organism evidence="2 3">
    <name type="scientific">Exophiala xenobiotica</name>
    <dbReference type="NCBI Taxonomy" id="348802"/>
    <lineage>
        <taxon>Eukaryota</taxon>
        <taxon>Fungi</taxon>
        <taxon>Dikarya</taxon>
        <taxon>Ascomycota</taxon>
        <taxon>Pezizomycotina</taxon>
        <taxon>Eurotiomycetes</taxon>
        <taxon>Chaetothyriomycetidae</taxon>
        <taxon>Chaetothyriales</taxon>
        <taxon>Herpotrichiellaceae</taxon>
        <taxon>Exophiala</taxon>
    </lineage>
</organism>
<evidence type="ECO:0000313" key="3">
    <source>
        <dbReference type="Proteomes" id="UP000054342"/>
    </source>
</evidence>
<dbReference type="Pfam" id="PF05368">
    <property type="entry name" value="NmrA"/>
    <property type="match status" value="1"/>
</dbReference>
<dbReference type="InterPro" id="IPR052718">
    <property type="entry name" value="NmrA-type_oxidoreductase"/>
</dbReference>
<dbReference type="HOGENOM" id="CLU_007383_10_4_1"/>
<dbReference type="Gene3D" id="3.90.25.10">
    <property type="entry name" value="UDP-galactose 4-epimerase, domain 1"/>
    <property type="match status" value="1"/>
</dbReference>
<dbReference type="Gene3D" id="3.40.50.720">
    <property type="entry name" value="NAD(P)-binding Rossmann-like Domain"/>
    <property type="match status" value="1"/>
</dbReference>
<proteinExistence type="predicted"/>
<accession>A0A0D2D523</accession>
<keyword evidence="3" id="KW-1185">Reference proteome</keyword>
<protein>
    <recommendedName>
        <fullName evidence="1">NmrA-like domain-containing protein</fullName>
    </recommendedName>
</protein>
<dbReference type="RefSeq" id="XP_013318011.1">
    <property type="nucleotide sequence ID" value="XM_013462557.1"/>
</dbReference>
<dbReference type="AlphaFoldDB" id="A0A0D2D523"/>
<dbReference type="GeneID" id="25327885"/>
<feature type="domain" description="NmrA-like" evidence="1">
    <location>
        <begin position="15"/>
        <end position="249"/>
    </location>
</feature>
<sequence length="316" mass="35163">MLREKHDSLIILVLTSTTGNLGSRILHTILREQLIPPSEIIISSTKPSKVSVVAREAGIDIRQGDYTSPESLASSFRGAEALFLVSFPSASVERWLYHKSAIDAAKAVGVKTVIYTSLMFGGETGLDSIAGVQQAHIKTIEYLTRSGLQYVIVREGIYAEYWSVYAGFQPQKYHKGDSTEIRFVIPNDGPVAWVTTDDLAQGTARILQDYERYIGRTLNLTGPRATSVGDIAKLVEHHTGRKVKVDIVGREEAQRYHKYEKKSLPADKFWVIDSWSGWHDAMAREETAMVDPLLAGLLGRQPSGVEEMAERLFKPE</sequence>
<dbReference type="PANTHER" id="PTHR47129:SF1">
    <property type="entry name" value="NMRA-LIKE DOMAIN-CONTAINING PROTEIN"/>
    <property type="match status" value="1"/>
</dbReference>
<dbReference type="SUPFAM" id="SSF51735">
    <property type="entry name" value="NAD(P)-binding Rossmann-fold domains"/>
    <property type="match status" value="1"/>
</dbReference>